<dbReference type="EMBL" id="CP017599">
    <property type="protein sequence ID" value="AOX01038.1"/>
    <property type="molecule type" value="Genomic_DNA"/>
</dbReference>
<dbReference type="AlphaFoldDB" id="A0A1D8TTR2"/>
<evidence type="ECO:0000313" key="1">
    <source>
        <dbReference type="EMBL" id="AOX01038.1"/>
    </source>
</evidence>
<dbReference type="Proteomes" id="UP000177870">
    <property type="component" value="Chromosome"/>
</dbReference>
<accession>A0A1D8TTR2</accession>
<proteinExistence type="predicted"/>
<sequence length="406" mass="46458">MEGKMSPNPLTVIVKIKPGEEANIKSLLEAIDSDPANNPYVRFPESRQTHLARFAILNDPDNGPRLLFSSNYDGDLDSYLNELIQISPGMDSLWEKCQGYTGKAQFSEFINQHSYQPEAFYIAFRNETVESLKNYIAIRKHIQNLLNLKDVDNYLDCSGVKPFLDKVAQVSQTNTWWEVVGLNGLKILRGLVDMVQYPLNLIREILLVIINFLASILGKPENRSEIGQYTSVKADLAQSQLLANAEDRFVQNSMNHLVDIKPERIKRLKIVLFLVNWAGQYLFPPASLVNITTIHFARWLIIDEGKRLLFLSNYDGSWDNYLNDFVDRASDGLNSIWNNTMTYPEGGAQDIGAFKQYFRDYQTPSLVYYSAYPEQTVQTSLRDQQISKMIGTNFNQSAIEEWLKLL</sequence>
<evidence type="ECO:0000313" key="2">
    <source>
        <dbReference type="Proteomes" id="UP000177870"/>
    </source>
</evidence>
<protein>
    <submittedName>
        <fullName evidence="1">Uncharacterized protein</fullName>
    </submittedName>
</protein>
<gene>
    <name evidence="1" type="ORF">BJP34_17745</name>
</gene>
<dbReference type="KEGG" id="mpro:BJP34_17745"/>
<dbReference type="STRING" id="1458985.BJP34_17745"/>
<organism evidence="1 2">
    <name type="scientific">Moorena producens PAL-8-15-08-1</name>
    <dbReference type="NCBI Taxonomy" id="1458985"/>
    <lineage>
        <taxon>Bacteria</taxon>
        <taxon>Bacillati</taxon>
        <taxon>Cyanobacteriota</taxon>
        <taxon>Cyanophyceae</taxon>
        <taxon>Coleofasciculales</taxon>
        <taxon>Coleofasciculaceae</taxon>
        <taxon>Moorena</taxon>
    </lineage>
</organism>
<reference evidence="2" key="1">
    <citation type="submission" date="2016-10" db="EMBL/GenBank/DDBJ databases">
        <title>Comparative genomics uncovers the prolific and rare metabolic potential of the cyanobacterial genus Moorea.</title>
        <authorList>
            <person name="Leao T."/>
            <person name="Castelao G."/>
            <person name="Korobeynikov A."/>
            <person name="Monroe E.A."/>
            <person name="Podell S."/>
            <person name="Glukhov E."/>
            <person name="Allen E."/>
            <person name="Gerwick W.H."/>
            <person name="Gerwick L."/>
        </authorList>
    </citation>
    <scope>NUCLEOTIDE SEQUENCE [LARGE SCALE GENOMIC DNA]</scope>
    <source>
        <strain evidence="2">PAL-8-15-08-1</strain>
    </source>
</reference>
<name>A0A1D8TTR2_9CYAN</name>